<feature type="transmembrane region" description="Helical" evidence="8">
    <location>
        <begin position="83"/>
        <end position="106"/>
    </location>
</feature>
<dbReference type="InterPro" id="IPR045018">
    <property type="entry name" value="Azg-like"/>
</dbReference>
<feature type="transmembrane region" description="Helical" evidence="8">
    <location>
        <begin position="328"/>
        <end position="350"/>
    </location>
</feature>
<evidence type="ECO:0000256" key="1">
    <source>
        <dbReference type="ARBA" id="ARBA00004127"/>
    </source>
</evidence>
<feature type="transmembrane region" description="Helical" evidence="8">
    <location>
        <begin position="171"/>
        <end position="191"/>
    </location>
</feature>
<feature type="transmembrane region" description="Helical" evidence="8">
    <location>
        <begin position="143"/>
        <end position="165"/>
    </location>
</feature>
<dbReference type="PANTHER" id="PTHR43337">
    <property type="entry name" value="XANTHINE/URACIL PERMEASE C887.17-RELATED"/>
    <property type="match status" value="1"/>
</dbReference>
<keyword evidence="10" id="KW-1185">Reference proteome</keyword>
<keyword evidence="3" id="KW-0813">Transport</keyword>
<comment type="caution">
    <text evidence="9">The sequence shown here is derived from an EMBL/GenBank/DDBJ whole genome shotgun (WGS) entry which is preliminary data.</text>
</comment>
<dbReference type="GO" id="GO:0005886">
    <property type="term" value="C:plasma membrane"/>
    <property type="evidence" value="ECO:0007669"/>
    <property type="project" value="TreeGrafter"/>
</dbReference>
<proteinExistence type="inferred from homology"/>
<evidence type="ECO:0000256" key="2">
    <source>
        <dbReference type="ARBA" id="ARBA00005697"/>
    </source>
</evidence>
<feature type="transmembrane region" description="Helical" evidence="8">
    <location>
        <begin position="509"/>
        <end position="531"/>
    </location>
</feature>
<evidence type="ECO:0000256" key="7">
    <source>
        <dbReference type="SAM" id="MobiDB-lite"/>
    </source>
</evidence>
<feature type="region of interest" description="Disordered" evidence="7">
    <location>
        <begin position="1"/>
        <end position="66"/>
    </location>
</feature>
<dbReference type="STRING" id="71999.KPaMU14_11690"/>
<feature type="transmembrane region" description="Helical" evidence="8">
    <location>
        <begin position="203"/>
        <end position="223"/>
    </location>
</feature>
<feature type="transmembrane region" description="Helical" evidence="8">
    <location>
        <begin position="421"/>
        <end position="451"/>
    </location>
</feature>
<evidence type="ECO:0000256" key="8">
    <source>
        <dbReference type="SAM" id="Phobius"/>
    </source>
</evidence>
<dbReference type="InterPro" id="IPR006043">
    <property type="entry name" value="NCS2"/>
</dbReference>
<feature type="transmembrane region" description="Helical" evidence="8">
    <location>
        <begin position="118"/>
        <end position="136"/>
    </location>
</feature>
<feature type="transmembrane region" description="Helical" evidence="8">
    <location>
        <begin position="270"/>
        <end position="288"/>
    </location>
</feature>
<keyword evidence="5 8" id="KW-1133">Transmembrane helix</keyword>
<feature type="transmembrane region" description="Helical" evidence="8">
    <location>
        <begin position="471"/>
        <end position="497"/>
    </location>
</feature>
<evidence type="ECO:0000256" key="4">
    <source>
        <dbReference type="ARBA" id="ARBA00022692"/>
    </source>
</evidence>
<evidence type="ECO:0000313" key="10">
    <source>
        <dbReference type="Proteomes" id="UP000009877"/>
    </source>
</evidence>
<dbReference type="GO" id="GO:0012505">
    <property type="term" value="C:endomembrane system"/>
    <property type="evidence" value="ECO:0007669"/>
    <property type="project" value="UniProtKB-SubCell"/>
</dbReference>
<name>M2YF10_9MICC</name>
<feature type="transmembrane region" description="Helical" evidence="8">
    <location>
        <begin position="243"/>
        <end position="263"/>
    </location>
</feature>
<evidence type="ECO:0000256" key="5">
    <source>
        <dbReference type="ARBA" id="ARBA00022989"/>
    </source>
</evidence>
<keyword evidence="4 8" id="KW-0812">Transmembrane</keyword>
<feature type="compositionally biased region" description="Basic and acidic residues" evidence="7">
    <location>
        <begin position="1"/>
        <end position="13"/>
    </location>
</feature>
<dbReference type="Proteomes" id="UP000009877">
    <property type="component" value="Unassembled WGS sequence"/>
</dbReference>
<feature type="compositionally biased region" description="Polar residues" evidence="7">
    <location>
        <begin position="14"/>
        <end position="28"/>
    </location>
</feature>
<accession>M2YF10</accession>
<protein>
    <submittedName>
        <fullName evidence="9">Xanthine/uracil/thiamine/ascorbate permease family protein</fullName>
    </submittedName>
</protein>
<sequence>MPHDRRRPSRESRTMSSPFSRDSSQPPWQASDAPSEHTAPASAEQATATGTDVAAPPSAPKGGLDRWFKVTERGSTMGREVRGGVATFIAMSYIVVLNPLILGLGADSTGATLGVDRVAAMTALIGGVMTILMGVVAKTPFAVATGLGVNAFLAVTIATTPGLTWAQAMGLIIWAGVIMFVLVLTGFRTAVFNAVPASLKSAIVVGIGLFIALVGLVNAGFVRRMPDAAGTTVPVDLGVGGELIGWPLLTFVITLLLTITLMVRNIRGAILIAVLSGTVLAHVLEAVAPSGSSGENPAGWSLVVPSTPTGLFSLPDLSLVGDADPVGLWTQLGVTTVLLLIFTILLSIFFDAMGTMVGLSEQAGLVKDGKIDNVDRILLIDAAGAVAGGAGSVSSNQIFVESSTGIAEGARTGLANVVTGLLFLAAMFITPLVEVVPFEAVAPAMVVVGFLMAKNVVRIDWDDWGIAVPSFLTFVLMPFTYSIADGIGAGFISYVFIRVVQGRIREIHPLMWVVAAAFVAYFGIGVIEGWIL</sequence>
<dbReference type="Pfam" id="PF00860">
    <property type="entry name" value="Xan_ur_permease"/>
    <property type="match status" value="1"/>
</dbReference>
<evidence type="ECO:0000256" key="6">
    <source>
        <dbReference type="ARBA" id="ARBA00023136"/>
    </source>
</evidence>
<dbReference type="PANTHER" id="PTHR43337:SF1">
    <property type="entry name" value="XANTHINE_URACIL PERMEASE C887.17-RELATED"/>
    <property type="match status" value="1"/>
</dbReference>
<reference evidence="9 10" key="1">
    <citation type="journal article" date="2014" name="Genome Announc.">
        <title>Draft Genome Sequence of Kocuria palustris PEL.</title>
        <authorList>
            <person name="Sharma G."/>
            <person name="Khatri I."/>
            <person name="Subramanian S."/>
        </authorList>
    </citation>
    <scope>NUCLEOTIDE SEQUENCE [LARGE SCALE GENOMIC DNA]</scope>
    <source>
        <strain evidence="9 10">PEL</strain>
    </source>
</reference>
<evidence type="ECO:0000313" key="9">
    <source>
        <dbReference type="EMBL" id="EME37179.1"/>
    </source>
</evidence>
<dbReference type="EMBL" id="ANHZ02000005">
    <property type="protein sequence ID" value="EME37179.1"/>
    <property type="molecule type" value="Genomic_DNA"/>
</dbReference>
<organism evidence="9 10">
    <name type="scientific">Kocuria palustris PEL</name>
    <dbReference type="NCBI Taxonomy" id="1236550"/>
    <lineage>
        <taxon>Bacteria</taxon>
        <taxon>Bacillati</taxon>
        <taxon>Actinomycetota</taxon>
        <taxon>Actinomycetes</taxon>
        <taxon>Micrococcales</taxon>
        <taxon>Micrococcaceae</taxon>
        <taxon>Kocuria</taxon>
    </lineage>
</organism>
<comment type="similarity">
    <text evidence="2">Belongs to the nucleobase:cation symporter-2 (NCS2) (TC 2.A.40) family. Azg-like subfamily.</text>
</comment>
<comment type="subcellular location">
    <subcellularLocation>
        <location evidence="1">Endomembrane system</location>
        <topology evidence="1">Multi-pass membrane protein</topology>
    </subcellularLocation>
</comment>
<dbReference type="GO" id="GO:0005345">
    <property type="term" value="F:purine nucleobase transmembrane transporter activity"/>
    <property type="evidence" value="ECO:0007669"/>
    <property type="project" value="TreeGrafter"/>
</dbReference>
<evidence type="ECO:0000256" key="3">
    <source>
        <dbReference type="ARBA" id="ARBA00022448"/>
    </source>
</evidence>
<dbReference type="AlphaFoldDB" id="M2YF10"/>
<gene>
    <name evidence="9" type="ORF">C884_02093</name>
</gene>
<keyword evidence="6 8" id="KW-0472">Membrane</keyword>